<protein>
    <recommendedName>
        <fullName evidence="1">ChsH2 C-terminal OB-fold domain-containing protein</fullName>
    </recommendedName>
</protein>
<comment type="caution">
    <text evidence="2">The sequence shown here is derived from an EMBL/GenBank/DDBJ whole genome shotgun (WGS) entry which is preliminary data.</text>
</comment>
<dbReference type="Pfam" id="PF01796">
    <property type="entry name" value="OB_ChsH2_C"/>
    <property type="match status" value="1"/>
</dbReference>
<evidence type="ECO:0000313" key="3">
    <source>
        <dbReference type="Proteomes" id="UP000188929"/>
    </source>
</evidence>
<dbReference type="InterPro" id="IPR012340">
    <property type="entry name" value="NA-bd_OB-fold"/>
</dbReference>
<dbReference type="STRING" id="1834516.BL253_34610"/>
<sequence>METYTIHHHPPVPGFTSPPVVALVRLAEGPLMISNIVGPGASGVTIGDEVMVVFVEIDDDYVVPQFARIIRDDVDEREHA</sequence>
<organism evidence="2 3">
    <name type="scientific">Pseudofrankia asymbiotica</name>
    <dbReference type="NCBI Taxonomy" id="1834516"/>
    <lineage>
        <taxon>Bacteria</taxon>
        <taxon>Bacillati</taxon>
        <taxon>Actinomycetota</taxon>
        <taxon>Actinomycetes</taxon>
        <taxon>Frankiales</taxon>
        <taxon>Frankiaceae</taxon>
        <taxon>Pseudofrankia</taxon>
    </lineage>
</organism>
<evidence type="ECO:0000313" key="2">
    <source>
        <dbReference type="EMBL" id="ONH22842.1"/>
    </source>
</evidence>
<dbReference type="SUPFAM" id="SSF50249">
    <property type="entry name" value="Nucleic acid-binding proteins"/>
    <property type="match status" value="1"/>
</dbReference>
<accession>A0A1V2I2I0</accession>
<gene>
    <name evidence="2" type="ORF">BL253_34610</name>
</gene>
<evidence type="ECO:0000259" key="1">
    <source>
        <dbReference type="Pfam" id="PF01796"/>
    </source>
</evidence>
<name>A0A1V2I2I0_9ACTN</name>
<dbReference type="AlphaFoldDB" id="A0A1V2I2I0"/>
<reference evidence="3" key="1">
    <citation type="submission" date="2016-10" db="EMBL/GenBank/DDBJ databases">
        <title>Frankia sp. NRRL B-16386 Genome sequencing.</title>
        <authorList>
            <person name="Ghodhbane-Gtari F."/>
            <person name="Swanson E."/>
            <person name="Gueddou A."/>
            <person name="Hezbri K."/>
            <person name="Ktari K."/>
            <person name="Nouioui I."/>
            <person name="Morris K."/>
            <person name="Simpson S."/>
            <person name="Abebe-Akele F."/>
            <person name="Thomas K."/>
            <person name="Gtari M."/>
            <person name="Tisa L.S."/>
        </authorList>
    </citation>
    <scope>NUCLEOTIDE SEQUENCE [LARGE SCALE GENOMIC DNA]</scope>
    <source>
        <strain evidence="3">NRRL B-16386</strain>
    </source>
</reference>
<proteinExistence type="predicted"/>
<dbReference type="EMBL" id="MOMC01000097">
    <property type="protein sequence ID" value="ONH22842.1"/>
    <property type="molecule type" value="Genomic_DNA"/>
</dbReference>
<dbReference type="Proteomes" id="UP000188929">
    <property type="component" value="Unassembled WGS sequence"/>
</dbReference>
<dbReference type="InterPro" id="IPR002878">
    <property type="entry name" value="ChsH2_C"/>
</dbReference>
<keyword evidence="3" id="KW-1185">Reference proteome</keyword>
<feature type="domain" description="ChsH2 C-terminal OB-fold" evidence="1">
    <location>
        <begin position="2"/>
        <end position="55"/>
    </location>
</feature>